<protein>
    <submittedName>
        <fullName evidence="1">Uncharacterized protein</fullName>
    </submittedName>
</protein>
<dbReference type="SUPFAM" id="SSF52540">
    <property type="entry name" value="P-loop containing nucleoside triphosphate hydrolases"/>
    <property type="match status" value="1"/>
</dbReference>
<dbReference type="InterPro" id="IPR027417">
    <property type="entry name" value="P-loop_NTPase"/>
</dbReference>
<dbReference type="AlphaFoldDB" id="I2MSZ4"/>
<dbReference type="RefSeq" id="WP_006351131.1">
    <property type="nucleotide sequence ID" value="NZ_CP029158.1"/>
</dbReference>
<name>I2MSZ4_STRT9</name>
<reference evidence="1 2" key="1">
    <citation type="journal article" date="2012" name="J. Bacteriol.">
        <title>Draft genome of Streptomyces tsukubaensis NRRL 18488, the producer of the clinically important immunosuppressant tacrolimus (FK506).</title>
        <authorList>
            <person name="Barreiro C."/>
            <person name="Prieto C."/>
            <person name="Sola-Landa A."/>
            <person name="Solera E."/>
            <person name="Martinez-Castro M."/>
            <person name="Perez-Redondo R."/>
            <person name="Garcia-Estrada C."/>
            <person name="Aparicio J.F."/>
            <person name="Fernandez-Martinez L.T."/>
            <person name="Santos-Aberturas J."/>
            <person name="Salehi-Najafabadi Z."/>
            <person name="Rodriguez-Garcia A."/>
            <person name="Tauch A."/>
            <person name="Martin J.F."/>
        </authorList>
    </citation>
    <scope>NUCLEOTIDE SEQUENCE [LARGE SCALE GENOMIC DNA]</scope>
    <source>
        <strain evidence="2">DSM 42081 / NBRC 108919 / NRRL 18488 / 9993</strain>
    </source>
</reference>
<dbReference type="EMBL" id="CP029158">
    <property type="protein sequence ID" value="QKM65806.1"/>
    <property type="molecule type" value="Genomic_DNA"/>
</dbReference>
<proteinExistence type="predicted"/>
<dbReference type="Proteomes" id="UP000005940">
    <property type="component" value="Plasmid pSTS2"/>
</dbReference>
<keyword evidence="2" id="KW-1185">Reference proteome</keyword>
<keyword evidence="1" id="KW-0614">Plasmid</keyword>
<sequence length="240" mass="25744">MNPNTEPLPPVSGGSLTELRDLLNVTDESWARIVPWLVTGMLPDIPRPLLLLTGGPCSGKSLTARMLAHLLDAGVVPFGRLPHNEDAWQAAQAGAVAVFDNVTRIPDETSDRLCRAVTGGTTVRRPLYTDTPVTVEEPSRAVILAGTIAPDELRADLVDRTVVVELEHITAPRPESALWEAFTEARPRILGALLDLLVVVLGKLPALREMADRGEIPAHRLVDHALVIVALEEAVPSAGA</sequence>
<dbReference type="Gene3D" id="3.40.50.300">
    <property type="entry name" value="P-loop containing nucleotide triphosphate hydrolases"/>
    <property type="match status" value="1"/>
</dbReference>
<gene>
    <name evidence="1" type="ORF">STSU_000180</name>
</gene>
<organism evidence="1 2">
    <name type="scientific">Streptomyces tsukubensis (strain DSM 42081 / NBRC 108919 / NRRL 18488 / 9993)</name>
    <dbReference type="NCBI Taxonomy" id="1114943"/>
    <lineage>
        <taxon>Bacteria</taxon>
        <taxon>Bacillati</taxon>
        <taxon>Actinomycetota</taxon>
        <taxon>Actinomycetes</taxon>
        <taxon>Kitasatosporales</taxon>
        <taxon>Streptomycetaceae</taxon>
        <taxon>Streptomyces</taxon>
    </lineage>
</organism>
<geneLocation type="plasmid" evidence="1 2">
    <name>pSTS2</name>
</geneLocation>
<evidence type="ECO:0000313" key="2">
    <source>
        <dbReference type="Proteomes" id="UP000005940"/>
    </source>
</evidence>
<accession>I2MSZ4</accession>
<evidence type="ECO:0000313" key="1">
    <source>
        <dbReference type="EMBL" id="QKM65806.1"/>
    </source>
</evidence>